<dbReference type="Gene3D" id="3.40.50.300">
    <property type="entry name" value="P-loop containing nucleotide triphosphate hydrolases"/>
    <property type="match status" value="1"/>
</dbReference>
<accession>A0A2S4KVI7</accession>
<dbReference type="Proteomes" id="UP000237481">
    <property type="component" value="Unassembled WGS sequence"/>
</dbReference>
<dbReference type="OrthoDB" id="6500128at2759"/>
<reference evidence="5 6" key="1">
    <citation type="submission" date="2018-01" db="EMBL/GenBank/DDBJ databases">
        <title>Harnessing the power of phylogenomics to disentangle the directionality and signatures of interkingdom host jumping in the parasitic fungal genus Tolypocladium.</title>
        <authorList>
            <person name="Quandt C.A."/>
            <person name="Patterson W."/>
            <person name="Spatafora J.W."/>
        </authorList>
    </citation>
    <scope>NUCLEOTIDE SEQUENCE [LARGE SCALE GENOMIC DNA]</scope>
    <source>
        <strain evidence="5 6">NRBC 100945</strain>
    </source>
</reference>
<dbReference type="PROSITE" id="PS50893">
    <property type="entry name" value="ABC_TRANSPORTER_2"/>
    <property type="match status" value="1"/>
</dbReference>
<feature type="compositionally biased region" description="Low complexity" evidence="3">
    <location>
        <begin position="10"/>
        <end position="33"/>
    </location>
</feature>
<dbReference type="GO" id="GO:0016887">
    <property type="term" value="F:ATP hydrolysis activity"/>
    <property type="evidence" value="ECO:0007669"/>
    <property type="project" value="InterPro"/>
</dbReference>
<dbReference type="InterPro" id="IPR003439">
    <property type="entry name" value="ABC_transporter-like_ATP-bd"/>
</dbReference>
<evidence type="ECO:0000256" key="2">
    <source>
        <dbReference type="ARBA" id="ARBA00022840"/>
    </source>
</evidence>
<dbReference type="PANTHER" id="PTHR24223">
    <property type="entry name" value="ATP-BINDING CASSETTE SUB-FAMILY C"/>
    <property type="match status" value="1"/>
</dbReference>
<dbReference type="InterPro" id="IPR017871">
    <property type="entry name" value="ABC_transporter-like_CS"/>
</dbReference>
<gene>
    <name evidence="5" type="ORF">TPAR_05613</name>
</gene>
<dbReference type="InterPro" id="IPR027417">
    <property type="entry name" value="P-loop_NTPase"/>
</dbReference>
<evidence type="ECO:0000256" key="1">
    <source>
        <dbReference type="ARBA" id="ARBA00022741"/>
    </source>
</evidence>
<keyword evidence="1" id="KW-0547">Nucleotide-binding</keyword>
<feature type="domain" description="ABC transporter" evidence="4">
    <location>
        <begin position="4"/>
        <end position="224"/>
    </location>
</feature>
<dbReference type="EMBL" id="PKSG01000564">
    <property type="protein sequence ID" value="POR34206.1"/>
    <property type="molecule type" value="Genomic_DNA"/>
</dbReference>
<keyword evidence="5" id="KW-0472">Membrane</keyword>
<sequence length="228" mass="24641">MSWLRTATKPSPYCAASLSPSSPAKRSASAAAPEGKHPPESLHSPTHDPRTNTHLNGKSSLILTLARLLDLCSGSIHIDAHSLSTLPRQTVSSRFTTLPQDAVQLAGTVRHNLDSQGLIRADAPLADADMHELGFSAGQFQLFCLARALLDEATSSVDGRTDDEVRRAIREEMQGRTVVEVAHRLELVRGCDLVVVMSEGRVQEAGHPHELLGRSSSAFRALWESQAL</sequence>
<evidence type="ECO:0000259" key="4">
    <source>
        <dbReference type="PROSITE" id="PS50893"/>
    </source>
</evidence>
<dbReference type="SUPFAM" id="SSF52540">
    <property type="entry name" value="P-loop containing nucleoside triphosphate hydrolases"/>
    <property type="match status" value="1"/>
</dbReference>
<organism evidence="5 6">
    <name type="scientific">Tolypocladium paradoxum</name>
    <dbReference type="NCBI Taxonomy" id="94208"/>
    <lineage>
        <taxon>Eukaryota</taxon>
        <taxon>Fungi</taxon>
        <taxon>Dikarya</taxon>
        <taxon>Ascomycota</taxon>
        <taxon>Pezizomycotina</taxon>
        <taxon>Sordariomycetes</taxon>
        <taxon>Hypocreomycetidae</taxon>
        <taxon>Hypocreales</taxon>
        <taxon>Ophiocordycipitaceae</taxon>
        <taxon>Tolypocladium</taxon>
    </lineage>
</organism>
<keyword evidence="6" id="KW-1185">Reference proteome</keyword>
<evidence type="ECO:0000256" key="3">
    <source>
        <dbReference type="SAM" id="MobiDB-lite"/>
    </source>
</evidence>
<proteinExistence type="predicted"/>
<evidence type="ECO:0000313" key="6">
    <source>
        <dbReference type="Proteomes" id="UP000237481"/>
    </source>
</evidence>
<keyword evidence="2" id="KW-0067">ATP-binding</keyword>
<dbReference type="GO" id="GO:0016020">
    <property type="term" value="C:membrane"/>
    <property type="evidence" value="ECO:0007669"/>
    <property type="project" value="TreeGrafter"/>
</dbReference>
<evidence type="ECO:0000313" key="5">
    <source>
        <dbReference type="EMBL" id="POR34206.1"/>
    </source>
</evidence>
<dbReference type="GO" id="GO:0005524">
    <property type="term" value="F:ATP binding"/>
    <property type="evidence" value="ECO:0007669"/>
    <property type="project" value="UniProtKB-KW"/>
</dbReference>
<dbReference type="InterPro" id="IPR050173">
    <property type="entry name" value="ABC_transporter_C-like"/>
</dbReference>
<dbReference type="PROSITE" id="PS00211">
    <property type="entry name" value="ABC_TRANSPORTER_1"/>
    <property type="match status" value="1"/>
</dbReference>
<dbReference type="PANTHER" id="PTHR24223:SF269">
    <property type="entry name" value="ABC MULTIDRUG TRANSPORTER (EUROFUNG)-RELATED"/>
    <property type="match status" value="1"/>
</dbReference>
<name>A0A2S4KVI7_9HYPO</name>
<feature type="region of interest" description="Disordered" evidence="3">
    <location>
        <begin position="1"/>
        <end position="55"/>
    </location>
</feature>
<feature type="compositionally biased region" description="Basic and acidic residues" evidence="3">
    <location>
        <begin position="34"/>
        <end position="51"/>
    </location>
</feature>
<dbReference type="STRING" id="94208.A0A2S4KVI7"/>
<dbReference type="Pfam" id="PF00005">
    <property type="entry name" value="ABC_tran"/>
    <property type="match status" value="1"/>
</dbReference>
<comment type="caution">
    <text evidence="5">The sequence shown here is derived from an EMBL/GenBank/DDBJ whole genome shotgun (WGS) entry which is preliminary data.</text>
</comment>
<dbReference type="GO" id="GO:0042626">
    <property type="term" value="F:ATPase-coupled transmembrane transporter activity"/>
    <property type="evidence" value="ECO:0007669"/>
    <property type="project" value="TreeGrafter"/>
</dbReference>
<protein>
    <submittedName>
        <fullName evidence="5">ABC transporter, transmembrane domain, type 1</fullName>
    </submittedName>
</protein>
<keyword evidence="5" id="KW-0812">Transmembrane</keyword>
<dbReference type="AlphaFoldDB" id="A0A2S4KVI7"/>